<dbReference type="STRING" id="27342.A0A0H2S792"/>
<dbReference type="Proteomes" id="UP000053477">
    <property type="component" value="Unassembled WGS sequence"/>
</dbReference>
<feature type="transmembrane region" description="Helical" evidence="2">
    <location>
        <begin position="213"/>
        <end position="246"/>
    </location>
</feature>
<name>A0A0H2S792_9AGAM</name>
<sequence>MCCGGPQWKREIVPDHKFDFIDTRDFTDHGCVMRMKYLWIYVLVLKSFLVYVFDIYTAITMLTTSNWSNHIFNSCKQTTTSGCITIPFSIGKWLFVGCIIFSFLLLAYEARKARKIIQSRDISYAFTNIMANNYYSLRSYDHFCFFSRINNSTKKTDDFAFFVFFTFKSWKRLLLADGPRQVINGLTLYSFYLSQKDNPGSFWDLNKYTNGSLVTAGLIFSTVFTLLIFLGSALLLLAAGICYIPLLCYIRGNLKEYCCHKVDKRISEIVKRKNKERLAKYQKDARKEAAGDFSHLKNKKGEIVKGLPQPTLPNVQLDDDDFDDSKSRIPPSTYAASDYYYNSDNKSAYSNDYPPPMPGYNNQQHYHQAYTPSAMTSEDQGAYYSEYSSQVSLTAAAAPMARLGVHDRSSGQSGPLANPHSANYQTETFGTDAQPGYAVSTDANAYGYEGDAYGAYEQDIGQAYTGYDSRHHEYANSNAALAPPPSRTPHAQYDQYDQGAYAYEPQHHGGSDHGTGYGGYGRGAGGGGYAG</sequence>
<dbReference type="PANTHER" id="PTHR36424">
    <property type="entry name" value="PHEROMONE-REGULATED MEMBRANE PROTEIN 6"/>
    <property type="match status" value="1"/>
</dbReference>
<organism evidence="3 4">
    <name type="scientific">Schizopora paradoxa</name>
    <dbReference type="NCBI Taxonomy" id="27342"/>
    <lineage>
        <taxon>Eukaryota</taxon>
        <taxon>Fungi</taxon>
        <taxon>Dikarya</taxon>
        <taxon>Basidiomycota</taxon>
        <taxon>Agaricomycotina</taxon>
        <taxon>Agaricomycetes</taxon>
        <taxon>Hymenochaetales</taxon>
        <taxon>Schizoporaceae</taxon>
        <taxon>Schizopora</taxon>
    </lineage>
</organism>
<dbReference type="AlphaFoldDB" id="A0A0H2S792"/>
<proteinExistence type="predicted"/>
<evidence type="ECO:0000313" key="4">
    <source>
        <dbReference type="Proteomes" id="UP000053477"/>
    </source>
</evidence>
<dbReference type="GO" id="GO:0015079">
    <property type="term" value="F:potassium ion transmembrane transporter activity"/>
    <property type="evidence" value="ECO:0007669"/>
    <property type="project" value="InterPro"/>
</dbReference>
<feature type="region of interest" description="Disordered" evidence="1">
    <location>
        <begin position="304"/>
        <end position="328"/>
    </location>
</feature>
<dbReference type="InterPro" id="IPR031606">
    <property type="entry name" value="Kch1/2"/>
</dbReference>
<feature type="transmembrane region" description="Helical" evidence="2">
    <location>
        <begin position="90"/>
        <end position="108"/>
    </location>
</feature>
<dbReference type="OrthoDB" id="2128042at2759"/>
<accession>A0A0H2S792</accession>
<reference evidence="3 4" key="1">
    <citation type="submission" date="2015-04" db="EMBL/GenBank/DDBJ databases">
        <title>Complete genome sequence of Schizopora paradoxa KUC8140, a cosmopolitan wood degrader in East Asia.</title>
        <authorList>
            <consortium name="DOE Joint Genome Institute"/>
            <person name="Min B."/>
            <person name="Park H."/>
            <person name="Jang Y."/>
            <person name="Kim J.-J."/>
            <person name="Kim K.H."/>
            <person name="Pangilinan J."/>
            <person name="Lipzen A."/>
            <person name="Riley R."/>
            <person name="Grigoriev I.V."/>
            <person name="Spatafora J.W."/>
            <person name="Choi I.-G."/>
        </authorList>
    </citation>
    <scope>NUCLEOTIDE SEQUENCE [LARGE SCALE GENOMIC DNA]</scope>
    <source>
        <strain evidence="3 4">KUC8140</strain>
    </source>
</reference>
<dbReference type="Pfam" id="PF16944">
    <property type="entry name" value="KCH"/>
    <property type="match status" value="1"/>
</dbReference>
<keyword evidence="2" id="KW-1133">Transmembrane helix</keyword>
<keyword evidence="2" id="KW-0472">Membrane</keyword>
<dbReference type="InParanoid" id="A0A0H2S792"/>
<dbReference type="PANTHER" id="PTHR36424:SF1">
    <property type="entry name" value="LOW AFFINITY K(+) TRANSPORTER 1-RELATED"/>
    <property type="match status" value="1"/>
</dbReference>
<keyword evidence="4" id="KW-1185">Reference proteome</keyword>
<evidence type="ECO:0000313" key="3">
    <source>
        <dbReference type="EMBL" id="KLO19834.1"/>
    </source>
</evidence>
<feature type="transmembrane region" description="Helical" evidence="2">
    <location>
        <begin position="38"/>
        <end position="59"/>
    </location>
</feature>
<evidence type="ECO:0000256" key="2">
    <source>
        <dbReference type="SAM" id="Phobius"/>
    </source>
</evidence>
<evidence type="ECO:0000256" key="1">
    <source>
        <dbReference type="SAM" id="MobiDB-lite"/>
    </source>
</evidence>
<dbReference type="GO" id="GO:0005886">
    <property type="term" value="C:plasma membrane"/>
    <property type="evidence" value="ECO:0007669"/>
    <property type="project" value="InterPro"/>
</dbReference>
<keyword evidence="2" id="KW-0812">Transmembrane</keyword>
<gene>
    <name evidence="3" type="ORF">SCHPADRAFT_898410</name>
</gene>
<protein>
    <submittedName>
        <fullName evidence="3">Vacuole protein</fullName>
    </submittedName>
</protein>
<dbReference type="EMBL" id="KQ085884">
    <property type="protein sequence ID" value="KLO19834.1"/>
    <property type="molecule type" value="Genomic_DNA"/>
</dbReference>